<dbReference type="NCBIfam" id="TIGR01256">
    <property type="entry name" value="modA"/>
    <property type="match status" value="1"/>
</dbReference>
<gene>
    <name evidence="5" type="ORF">BCF53_10983</name>
</gene>
<evidence type="ECO:0000256" key="4">
    <source>
        <dbReference type="PIRSR" id="PIRSR004846-1"/>
    </source>
</evidence>
<dbReference type="PANTHER" id="PTHR30632">
    <property type="entry name" value="MOLYBDATE-BINDING PERIPLASMIC PROTEIN"/>
    <property type="match status" value="1"/>
</dbReference>
<evidence type="ECO:0000313" key="6">
    <source>
        <dbReference type="Proteomes" id="UP000295793"/>
    </source>
</evidence>
<reference evidence="5 6" key="1">
    <citation type="submission" date="2019-03" db="EMBL/GenBank/DDBJ databases">
        <title>Genomic Encyclopedia of Archaeal and Bacterial Type Strains, Phase II (KMG-II): from individual species to whole genera.</title>
        <authorList>
            <person name="Goeker M."/>
        </authorList>
    </citation>
    <scope>NUCLEOTIDE SEQUENCE [LARGE SCALE GENOMIC DNA]</scope>
    <source>
        <strain evidence="5 6">DSM 15388</strain>
    </source>
</reference>
<comment type="similarity">
    <text evidence="1">Belongs to the bacterial solute-binding protein ModA family.</text>
</comment>
<dbReference type="GO" id="GO:0015689">
    <property type="term" value="P:molybdate ion transport"/>
    <property type="evidence" value="ECO:0007669"/>
    <property type="project" value="InterPro"/>
</dbReference>
<evidence type="ECO:0000256" key="2">
    <source>
        <dbReference type="ARBA" id="ARBA00022723"/>
    </source>
</evidence>
<proteinExistence type="inferred from homology"/>
<dbReference type="OrthoDB" id="9785015at2"/>
<comment type="caution">
    <text evidence="5">The sequence shown here is derived from an EMBL/GenBank/DDBJ whole genome shotgun (WGS) entry which is preliminary data.</text>
</comment>
<dbReference type="InterPro" id="IPR005950">
    <property type="entry name" value="ModA"/>
</dbReference>
<dbReference type="RefSeq" id="WP_132701885.1">
    <property type="nucleotide sequence ID" value="NZ_SLZR01000009.1"/>
</dbReference>
<dbReference type="Proteomes" id="UP000295793">
    <property type="component" value="Unassembled WGS sequence"/>
</dbReference>
<evidence type="ECO:0000313" key="5">
    <source>
        <dbReference type="EMBL" id="TCS40374.1"/>
    </source>
</evidence>
<keyword evidence="2 4" id="KW-0479">Metal-binding</keyword>
<keyword evidence="4" id="KW-0500">Molybdenum</keyword>
<protein>
    <submittedName>
        <fullName evidence="5">Molybdate transport system substrate-binding protein</fullName>
    </submittedName>
</protein>
<feature type="binding site" evidence="4">
    <location>
        <position position="71"/>
    </location>
    <ligand>
        <name>molybdate</name>
        <dbReference type="ChEBI" id="CHEBI:36264"/>
    </ligand>
</feature>
<dbReference type="InterPro" id="IPR050682">
    <property type="entry name" value="ModA/WtpA"/>
</dbReference>
<keyword evidence="6" id="KW-1185">Reference proteome</keyword>
<dbReference type="Pfam" id="PF13531">
    <property type="entry name" value="SBP_bac_11"/>
    <property type="match status" value="1"/>
</dbReference>
<evidence type="ECO:0000256" key="3">
    <source>
        <dbReference type="ARBA" id="ARBA00022729"/>
    </source>
</evidence>
<organism evidence="5 6">
    <name type="scientific">Reinekea marinisedimentorum</name>
    <dbReference type="NCBI Taxonomy" id="230495"/>
    <lineage>
        <taxon>Bacteria</taxon>
        <taxon>Pseudomonadati</taxon>
        <taxon>Pseudomonadota</taxon>
        <taxon>Gammaproteobacteria</taxon>
        <taxon>Oceanospirillales</taxon>
        <taxon>Saccharospirillaceae</taxon>
        <taxon>Reinekea</taxon>
    </lineage>
</organism>
<dbReference type="GO" id="GO:0030288">
    <property type="term" value="C:outer membrane-bounded periplasmic space"/>
    <property type="evidence" value="ECO:0007669"/>
    <property type="project" value="TreeGrafter"/>
</dbReference>
<dbReference type="PIRSF" id="PIRSF004846">
    <property type="entry name" value="ModA"/>
    <property type="match status" value="1"/>
</dbReference>
<name>A0A4R3I3H4_9GAMM</name>
<dbReference type="AlphaFoldDB" id="A0A4R3I3H4"/>
<evidence type="ECO:0000256" key="1">
    <source>
        <dbReference type="ARBA" id="ARBA00009175"/>
    </source>
</evidence>
<feature type="binding site" evidence="4">
    <location>
        <position position="178"/>
    </location>
    <ligand>
        <name>molybdate</name>
        <dbReference type="ChEBI" id="CHEBI:36264"/>
    </ligand>
</feature>
<accession>A0A4R3I3H4</accession>
<dbReference type="GO" id="GO:0030973">
    <property type="term" value="F:molybdate ion binding"/>
    <property type="evidence" value="ECO:0007669"/>
    <property type="project" value="TreeGrafter"/>
</dbReference>
<dbReference type="EMBL" id="SLZR01000009">
    <property type="protein sequence ID" value="TCS40374.1"/>
    <property type="molecule type" value="Genomic_DNA"/>
</dbReference>
<dbReference type="SUPFAM" id="SSF53850">
    <property type="entry name" value="Periplasmic binding protein-like II"/>
    <property type="match status" value="1"/>
</dbReference>
<keyword evidence="3" id="KW-0732">Signal</keyword>
<dbReference type="Gene3D" id="3.40.190.10">
    <property type="entry name" value="Periplasmic binding protein-like II"/>
    <property type="match status" value="2"/>
</dbReference>
<dbReference type="GO" id="GO:0046872">
    <property type="term" value="F:metal ion binding"/>
    <property type="evidence" value="ECO:0007669"/>
    <property type="project" value="UniProtKB-KW"/>
</dbReference>
<dbReference type="PANTHER" id="PTHR30632:SF17">
    <property type="entry name" value="MOLYBDATE-BINDING PROTEIN MODA"/>
    <property type="match status" value="1"/>
</dbReference>
<sequence length="269" mass="28897">MFKIISCYWFQVSARYVICFCSGFIFFTGNCFAEQVLFVHAGAGLRPALDIIAADFEAETSIKVLIDYAGSGQSLARIGTSQKGDVFIPGSEVYLDKLKQTMAVKSVYRVALHTPVIGVNVNRADQIHEFSDLTKSGVRIGLGDPASMALGRTAVSILEASGMGEGVKENTVVYAATIKQLALYLTRGDIDAAIIGRSDAIQNKDSVVLLDINPAWYNPEVIAVGVLGCAKEPELALLFARYVASGRGVQAFADVGFLPYTDIQATAEH</sequence>